<evidence type="ECO:0000313" key="3">
    <source>
        <dbReference type="Proteomes" id="UP000230719"/>
    </source>
</evidence>
<dbReference type="AlphaFoldDB" id="A0A2G9FMT9"/>
<dbReference type="Proteomes" id="UP000230719">
    <property type="component" value="Unassembled WGS sequence"/>
</dbReference>
<feature type="transmembrane region" description="Helical" evidence="1">
    <location>
        <begin position="24"/>
        <end position="41"/>
    </location>
</feature>
<name>A0A2G9FMT9_9FUSO</name>
<comment type="caution">
    <text evidence="2">The sequence shown here is derived from an EMBL/GenBank/DDBJ whole genome shotgun (WGS) entry which is preliminary data.</text>
</comment>
<dbReference type="EMBL" id="NPND01000021">
    <property type="protein sequence ID" value="PIM90067.1"/>
    <property type="molecule type" value="Genomic_DNA"/>
</dbReference>
<proteinExistence type="predicted"/>
<sequence>MPMKNKTLHFLLDSRHFLEDLKKGYKKLLIFFFSGILLLLYQQRFSITNIIIALFFSSLLPLLIVIDCNRCEKYKYIIEEFFIKEDKIIIFHINKKKRIEKYKIKFDEIADLEYKDGFSLNPYRPDTFFHKNIEKCRLLKIKLKSKKVVSFGFFLEEKEARKIIKAIKESKTNYENN</sequence>
<keyword evidence="1" id="KW-0812">Transmembrane</keyword>
<protein>
    <submittedName>
        <fullName evidence="2">Uncharacterized protein</fullName>
    </submittedName>
</protein>
<gene>
    <name evidence="2" type="ORF">CI114_07465</name>
</gene>
<keyword evidence="1" id="KW-0472">Membrane</keyword>
<feature type="transmembrane region" description="Helical" evidence="1">
    <location>
        <begin position="47"/>
        <end position="66"/>
    </location>
</feature>
<accession>A0A2G9FMT9</accession>
<reference evidence="2 3" key="1">
    <citation type="submission" date="2017-08" db="EMBL/GenBank/DDBJ databases">
        <title>Analysis of Fusobacterium persistence and antibiotic response in human colorectal.</title>
        <authorList>
            <person name="Bullman S."/>
        </authorList>
    </citation>
    <scope>NUCLEOTIDE SEQUENCE [LARGE SCALE GENOMIC DNA]</scope>
    <source>
        <strain evidence="2 3">P2_CP</strain>
    </source>
</reference>
<organism evidence="2 3">
    <name type="scientific">Fusobacterium animalis</name>
    <dbReference type="NCBI Taxonomy" id="76859"/>
    <lineage>
        <taxon>Bacteria</taxon>
        <taxon>Fusobacteriati</taxon>
        <taxon>Fusobacteriota</taxon>
        <taxon>Fusobacteriia</taxon>
        <taxon>Fusobacteriales</taxon>
        <taxon>Fusobacteriaceae</taxon>
        <taxon>Fusobacterium</taxon>
    </lineage>
</organism>
<evidence type="ECO:0000256" key="1">
    <source>
        <dbReference type="SAM" id="Phobius"/>
    </source>
</evidence>
<keyword evidence="1" id="KW-1133">Transmembrane helix</keyword>
<evidence type="ECO:0000313" key="2">
    <source>
        <dbReference type="EMBL" id="PIM90067.1"/>
    </source>
</evidence>